<comment type="similarity">
    <text evidence="2">Belongs to the MipA/OmpV family.</text>
</comment>
<evidence type="ECO:0000256" key="5">
    <source>
        <dbReference type="ARBA" id="ARBA00023237"/>
    </source>
</evidence>
<gene>
    <name evidence="7" type="ORF">GGQ66_002886</name>
</gene>
<protein>
    <submittedName>
        <fullName evidence="7">Outer membrane protein</fullName>
    </submittedName>
</protein>
<dbReference type="EMBL" id="JACIDU010000011">
    <property type="protein sequence ID" value="MBB4104312.1"/>
    <property type="molecule type" value="Genomic_DNA"/>
</dbReference>
<evidence type="ECO:0000256" key="6">
    <source>
        <dbReference type="SAM" id="SignalP"/>
    </source>
</evidence>
<name>A0A7W6K5C1_9HYPH</name>
<dbReference type="AlphaFoldDB" id="A0A7W6K5C1"/>
<evidence type="ECO:0000256" key="4">
    <source>
        <dbReference type="ARBA" id="ARBA00023136"/>
    </source>
</evidence>
<dbReference type="InterPro" id="IPR010583">
    <property type="entry name" value="MipA"/>
</dbReference>
<feature type="signal peptide" evidence="6">
    <location>
        <begin position="1"/>
        <end position="23"/>
    </location>
</feature>
<keyword evidence="8" id="KW-1185">Reference proteome</keyword>
<keyword evidence="5" id="KW-0998">Cell outer membrane</keyword>
<evidence type="ECO:0000313" key="7">
    <source>
        <dbReference type="EMBL" id="MBB4104312.1"/>
    </source>
</evidence>
<dbReference type="Proteomes" id="UP000584824">
    <property type="component" value="Unassembled WGS sequence"/>
</dbReference>
<dbReference type="PANTHER" id="PTHR38776:SF1">
    <property type="entry name" value="MLTA-INTERACTING PROTEIN-RELATED"/>
    <property type="match status" value="1"/>
</dbReference>
<dbReference type="RefSeq" id="WP_183793397.1">
    <property type="nucleotide sequence ID" value="NZ_JACIDU010000011.1"/>
</dbReference>
<comment type="caution">
    <text evidence="7">The sequence shown here is derived from an EMBL/GenBank/DDBJ whole genome shotgun (WGS) entry which is preliminary data.</text>
</comment>
<evidence type="ECO:0000256" key="3">
    <source>
        <dbReference type="ARBA" id="ARBA00022729"/>
    </source>
</evidence>
<reference evidence="7 8" key="1">
    <citation type="submission" date="2020-08" db="EMBL/GenBank/DDBJ databases">
        <title>Genomic Encyclopedia of Type Strains, Phase IV (KMG-IV): sequencing the most valuable type-strain genomes for metagenomic binning, comparative biology and taxonomic classification.</title>
        <authorList>
            <person name="Goeker M."/>
        </authorList>
    </citation>
    <scope>NUCLEOTIDE SEQUENCE [LARGE SCALE GENOMIC DNA]</scope>
    <source>
        <strain evidence="7 8">DSM 26385</strain>
    </source>
</reference>
<keyword evidence="3 6" id="KW-0732">Signal</keyword>
<evidence type="ECO:0000313" key="8">
    <source>
        <dbReference type="Proteomes" id="UP000584824"/>
    </source>
</evidence>
<organism evidence="7 8">
    <name type="scientific">Allorhizobium borbori</name>
    <dbReference type="NCBI Taxonomy" id="485907"/>
    <lineage>
        <taxon>Bacteria</taxon>
        <taxon>Pseudomonadati</taxon>
        <taxon>Pseudomonadota</taxon>
        <taxon>Alphaproteobacteria</taxon>
        <taxon>Hyphomicrobiales</taxon>
        <taxon>Rhizobiaceae</taxon>
        <taxon>Rhizobium/Agrobacterium group</taxon>
        <taxon>Allorhizobium</taxon>
    </lineage>
</organism>
<accession>A0A7W6K5C1</accession>
<evidence type="ECO:0000256" key="2">
    <source>
        <dbReference type="ARBA" id="ARBA00005722"/>
    </source>
</evidence>
<feature type="chain" id="PRO_5031506841" evidence="6">
    <location>
        <begin position="24"/>
        <end position="267"/>
    </location>
</feature>
<sequence>MFKPAFAVLAASLSFLSAQTALAGDHLWSGDWALTLGGTGFVGPKFEGSKKNSLQFAPIISLGKQGAGPRYVSRNDNPSLSLFDEGAFRAGVTGKLVMPRDPDDEKELKGMREVKLGGELGGFAEVYPTEYLRVRGEVRQGIRSHHGVVGDIAADGFVDVTPNIRVSAGPRMRFASADYFDHYYGVSAASAAAGGPSAYSPSGGLHSIGVGGAVDWKPTENITASSFVEYRRLMGPAADSSLVKERGSENQLVIGLSASYKFNFTLE</sequence>
<proteinExistence type="inferred from homology"/>
<evidence type="ECO:0000256" key="1">
    <source>
        <dbReference type="ARBA" id="ARBA00004442"/>
    </source>
</evidence>
<dbReference type="GO" id="GO:0009279">
    <property type="term" value="C:cell outer membrane"/>
    <property type="evidence" value="ECO:0007669"/>
    <property type="project" value="UniProtKB-SubCell"/>
</dbReference>
<dbReference type="PANTHER" id="PTHR38776">
    <property type="entry name" value="MLTA-INTERACTING PROTEIN-RELATED"/>
    <property type="match status" value="1"/>
</dbReference>
<comment type="subcellular location">
    <subcellularLocation>
        <location evidence="1">Cell outer membrane</location>
    </subcellularLocation>
</comment>
<dbReference type="Pfam" id="PF06629">
    <property type="entry name" value="MipA"/>
    <property type="match status" value="1"/>
</dbReference>
<keyword evidence="4" id="KW-0472">Membrane</keyword>